<dbReference type="RefSeq" id="WP_190475442.1">
    <property type="nucleotide sequence ID" value="NZ_JACJPW010000186.1"/>
</dbReference>
<dbReference type="Proteomes" id="UP000641646">
    <property type="component" value="Unassembled WGS sequence"/>
</dbReference>
<reference evidence="2" key="2">
    <citation type="submission" date="2020-08" db="EMBL/GenBank/DDBJ databases">
        <authorList>
            <person name="Chen M."/>
            <person name="Teng W."/>
            <person name="Zhao L."/>
            <person name="Hu C."/>
            <person name="Zhou Y."/>
            <person name="Han B."/>
            <person name="Song L."/>
            <person name="Shu W."/>
        </authorList>
    </citation>
    <scope>NUCLEOTIDE SEQUENCE</scope>
    <source>
        <strain evidence="2">FACHB-1375</strain>
    </source>
</reference>
<reference evidence="2" key="1">
    <citation type="journal article" date="2015" name="ISME J.">
        <title>Draft Genome Sequence of Streptomyces incarnatus NRRL8089, which Produces the Nucleoside Antibiotic Sinefungin.</title>
        <authorList>
            <person name="Oshima K."/>
            <person name="Hattori M."/>
            <person name="Shimizu H."/>
            <person name="Fukuda K."/>
            <person name="Nemoto M."/>
            <person name="Inagaki K."/>
            <person name="Tamura T."/>
        </authorList>
    </citation>
    <scope>NUCLEOTIDE SEQUENCE</scope>
    <source>
        <strain evidence="2">FACHB-1375</strain>
    </source>
</reference>
<name>A0A926ZL21_9CYAN</name>
<gene>
    <name evidence="2" type="ORF">H6G03_35385</name>
</gene>
<accession>A0A926ZL21</accession>
<proteinExistence type="predicted"/>
<sequence length="51" mass="5882">MLSPQEHFTKLDAIFQRYAAALASEVCDLQKSDETQSRQPQDRFTPAAYYN</sequence>
<dbReference type="EMBL" id="JACJPW010000186">
    <property type="protein sequence ID" value="MBD2186279.1"/>
    <property type="molecule type" value="Genomic_DNA"/>
</dbReference>
<evidence type="ECO:0000313" key="2">
    <source>
        <dbReference type="EMBL" id="MBD2186279.1"/>
    </source>
</evidence>
<comment type="caution">
    <text evidence="2">The sequence shown here is derived from an EMBL/GenBank/DDBJ whole genome shotgun (WGS) entry which is preliminary data.</text>
</comment>
<feature type="region of interest" description="Disordered" evidence="1">
    <location>
        <begin position="29"/>
        <end position="51"/>
    </location>
</feature>
<dbReference type="AlphaFoldDB" id="A0A926ZL21"/>
<keyword evidence="3" id="KW-1185">Reference proteome</keyword>
<evidence type="ECO:0000256" key="1">
    <source>
        <dbReference type="SAM" id="MobiDB-lite"/>
    </source>
</evidence>
<organism evidence="2 3">
    <name type="scientific">Aerosakkonema funiforme FACHB-1375</name>
    <dbReference type="NCBI Taxonomy" id="2949571"/>
    <lineage>
        <taxon>Bacteria</taxon>
        <taxon>Bacillati</taxon>
        <taxon>Cyanobacteriota</taxon>
        <taxon>Cyanophyceae</taxon>
        <taxon>Oscillatoriophycideae</taxon>
        <taxon>Aerosakkonematales</taxon>
        <taxon>Aerosakkonemataceae</taxon>
        <taxon>Aerosakkonema</taxon>
    </lineage>
</organism>
<evidence type="ECO:0000313" key="3">
    <source>
        <dbReference type="Proteomes" id="UP000641646"/>
    </source>
</evidence>
<protein>
    <submittedName>
        <fullName evidence="2">Uncharacterized protein</fullName>
    </submittedName>
</protein>